<protein>
    <submittedName>
        <fullName evidence="1">Uncharacterized protein</fullName>
    </submittedName>
</protein>
<dbReference type="GeneID" id="89988711"/>
<reference evidence="1 2" key="1">
    <citation type="submission" date="2024-01" db="EMBL/GenBank/DDBJ databases">
        <title>Comparative genomics of Cryptococcus and Kwoniella reveals pathogenesis evolution and contrasting modes of karyotype evolution via chromosome fusion or intercentromeric recombination.</title>
        <authorList>
            <person name="Coelho M.A."/>
            <person name="David-Palma M."/>
            <person name="Shea T."/>
            <person name="Bowers K."/>
            <person name="McGinley-Smith S."/>
            <person name="Mohammad A.W."/>
            <person name="Gnirke A."/>
            <person name="Yurkov A.M."/>
            <person name="Nowrousian M."/>
            <person name="Sun S."/>
            <person name="Cuomo C.A."/>
            <person name="Heitman J."/>
        </authorList>
    </citation>
    <scope>NUCLEOTIDE SEQUENCE [LARGE SCALE GENOMIC DNA]</scope>
    <source>
        <strain evidence="1 2">7685027</strain>
    </source>
</reference>
<name>A0ABZ2AQ34_9TREE</name>
<dbReference type="EMBL" id="CP143808">
    <property type="protein sequence ID" value="WVO20638.1"/>
    <property type="molecule type" value="Genomic_DNA"/>
</dbReference>
<sequence>MLDQNEGKTNCAIPRIDAWIDASSFADTPLRLYSISSSFILLSFLGVLPGPVLPNRVWPCPQPTGLCGIGHSR</sequence>
<dbReference type="Proteomes" id="UP001432216">
    <property type="component" value="Chromosome 3"/>
</dbReference>
<dbReference type="RefSeq" id="XP_064719877.1">
    <property type="nucleotide sequence ID" value="XM_064863805.1"/>
</dbReference>
<organism evidence="1 2">
    <name type="scientific">Cryptococcus decagattii</name>
    <dbReference type="NCBI Taxonomy" id="1859122"/>
    <lineage>
        <taxon>Eukaryota</taxon>
        <taxon>Fungi</taxon>
        <taxon>Dikarya</taxon>
        <taxon>Basidiomycota</taxon>
        <taxon>Agaricomycotina</taxon>
        <taxon>Tremellomycetes</taxon>
        <taxon>Tremellales</taxon>
        <taxon>Cryptococcaceae</taxon>
        <taxon>Cryptococcus</taxon>
        <taxon>Cryptococcus gattii species complex</taxon>
    </lineage>
</organism>
<proteinExistence type="predicted"/>
<keyword evidence="2" id="KW-1185">Reference proteome</keyword>
<accession>A0ABZ2AQ34</accession>
<gene>
    <name evidence="1" type="ORF">IAS62_001937</name>
</gene>
<evidence type="ECO:0000313" key="2">
    <source>
        <dbReference type="Proteomes" id="UP001432216"/>
    </source>
</evidence>
<evidence type="ECO:0000313" key="1">
    <source>
        <dbReference type="EMBL" id="WVO20638.1"/>
    </source>
</evidence>